<accession>A0A844HRT3</accession>
<comment type="caution">
    <text evidence="2">The sequence shown here is derived from an EMBL/GenBank/DDBJ whole genome shotgun (WGS) entry which is preliminary data.</text>
</comment>
<dbReference type="InterPro" id="IPR009492">
    <property type="entry name" value="TniQ"/>
</dbReference>
<evidence type="ECO:0000313" key="3">
    <source>
        <dbReference type="Proteomes" id="UP000449846"/>
    </source>
</evidence>
<dbReference type="EMBL" id="WMIG01000011">
    <property type="protein sequence ID" value="MTH60905.1"/>
    <property type="molecule type" value="Genomic_DNA"/>
</dbReference>
<dbReference type="RefSeq" id="WP_155040845.1">
    <property type="nucleotide sequence ID" value="NZ_WMIG01000011.1"/>
</dbReference>
<dbReference type="Proteomes" id="UP000449846">
    <property type="component" value="Unassembled WGS sequence"/>
</dbReference>
<gene>
    <name evidence="2" type="ORF">GL300_16965</name>
</gene>
<dbReference type="Pfam" id="PF06527">
    <property type="entry name" value="TniQ"/>
    <property type="match status" value="1"/>
</dbReference>
<evidence type="ECO:0000313" key="2">
    <source>
        <dbReference type="EMBL" id="MTH60905.1"/>
    </source>
</evidence>
<reference evidence="2 3" key="1">
    <citation type="submission" date="2019-11" db="EMBL/GenBank/DDBJ databases">
        <authorList>
            <person name="Dong K."/>
        </authorList>
    </citation>
    <scope>NUCLEOTIDE SEQUENCE [LARGE SCALE GENOMIC DNA]</scope>
    <source>
        <strain evidence="2 3">NBRC 112902</strain>
    </source>
</reference>
<feature type="domain" description="TniQ" evidence="1">
    <location>
        <begin position="5"/>
        <end position="140"/>
    </location>
</feature>
<protein>
    <recommendedName>
        <fullName evidence="1">TniQ domain-containing protein</fullName>
    </recommendedName>
</protein>
<sequence>MAALPLTMRLDKSEGAASYLSRLASRNFCSVEEFCADLGLSLAEIRDGKASALAQLAMLAGISAQDLVFWTPRHLDAHTTSWCCHDLTRSRFSGKEIRGCPQCLREDVAGGELPPEHRMYLRSDWSHEFRFTCLRHGCWLVPLWQEEDARQRSDIASRLQALGQEALADQRFDLPVEPSAFDRWFVARLSAQPTSTWLGQFDLQASLDFCDLLGRTLTRDRFPQLGDMTRRDRWQAMSLGFEIAAKGEEALRAKFAEMQQVQGAPQDGPQKRFGVLYGNLNRYHTGLAYLPFRTILRDHIISTWPIAAGQQILGEALPERRLHSVLTAARETGYSPERVRAILAAHGHVPAKSEGKINAWEVFPASPAMDLLRRVGQGVTVKAVQQALNITPSQINTLRMSGYLEPSVSGNGHRPLWDLAAAETFLGKLSAGAVPVEANAPDWEEIGALALRLRIPPGDIIRMRFEGRLASIGARRGVPGYRGIVVRPSEVEAKLARSIEDHLNIEDLSKRIGLRWPQARRLVMAGLTPSTILRNPASGAMQHYISLEDLTAFRSRFVTLLTLAEEMGVHWQKLSGPVRKLGIPRFQHDGKEFGQLYARSDIPSDWLQGSPP</sequence>
<organism evidence="2 3">
    <name type="scientific">Paracoccus litorisediminis</name>
    <dbReference type="NCBI Taxonomy" id="2006130"/>
    <lineage>
        <taxon>Bacteria</taxon>
        <taxon>Pseudomonadati</taxon>
        <taxon>Pseudomonadota</taxon>
        <taxon>Alphaproteobacteria</taxon>
        <taxon>Rhodobacterales</taxon>
        <taxon>Paracoccaceae</taxon>
        <taxon>Paracoccus</taxon>
    </lineage>
</organism>
<evidence type="ECO:0000259" key="1">
    <source>
        <dbReference type="Pfam" id="PF06527"/>
    </source>
</evidence>
<proteinExistence type="predicted"/>
<name>A0A844HRT3_9RHOB</name>
<keyword evidence="3" id="KW-1185">Reference proteome</keyword>
<dbReference type="OrthoDB" id="7595282at2"/>
<dbReference type="AlphaFoldDB" id="A0A844HRT3"/>